<evidence type="ECO:0000259" key="4">
    <source>
        <dbReference type="PROSITE" id="PS51934"/>
    </source>
</evidence>
<evidence type="ECO:0000256" key="1">
    <source>
        <dbReference type="ARBA" id="ARBA00022679"/>
    </source>
</evidence>
<organism evidence="5 6">
    <name type="scientific">Paraburkholderia azotifigens</name>
    <dbReference type="NCBI Taxonomy" id="2057004"/>
    <lineage>
        <taxon>Bacteria</taxon>
        <taxon>Pseudomonadati</taxon>
        <taxon>Pseudomonadota</taxon>
        <taxon>Betaproteobacteria</taxon>
        <taxon>Burkholderiales</taxon>
        <taxon>Burkholderiaceae</taxon>
        <taxon>Paraburkholderia</taxon>
    </lineage>
</organism>
<dbReference type="PROSITE" id="PS51934">
    <property type="entry name" value="LRAT"/>
    <property type="match status" value="1"/>
</dbReference>
<sequence>MNDSTRTRRPVVETLTGADLTIGTHLVTGRFGYTHHGLYAGGGKVVHYAGLSRSLRCGPVQEVSLAAFAHGHPVWIRQSPDARFAGLKAIRRAYSRLGEDRYRLVSNNCEHFCTWCLYGESRSDQINAWKFWITDHLMAAVVNTVRQLAITSWSICS</sequence>
<keyword evidence="3" id="KW-0443">Lipid metabolism</keyword>
<proteinExistence type="predicted"/>
<reference evidence="5 6" key="1">
    <citation type="submission" date="2024-01" db="EMBL/GenBank/DDBJ databases">
        <title>The diversity of rhizobia nodulating Mimosa spp. in eleven states of Brazil covering several biomes is determined by host plant, location, and edaphic factors.</title>
        <authorList>
            <person name="Rouws L."/>
            <person name="Barauna A."/>
            <person name="Beukes C."/>
            <person name="De Faria S.M."/>
            <person name="Gross E."/>
            <person name="Dos Reis Junior F.B."/>
            <person name="Simon M."/>
            <person name="Maluk M."/>
            <person name="Odee D.W."/>
            <person name="Kenicer G."/>
            <person name="Young J.P.W."/>
            <person name="Reis V.M."/>
            <person name="Zilli J."/>
            <person name="James E.K."/>
        </authorList>
    </citation>
    <scope>NUCLEOTIDE SEQUENCE [LARGE SCALE GENOMIC DNA]</scope>
    <source>
        <strain evidence="5 6">JPY530</strain>
    </source>
</reference>
<dbReference type="InterPro" id="IPR051496">
    <property type="entry name" value="H-rev107_PLA/AT"/>
</dbReference>
<evidence type="ECO:0000256" key="3">
    <source>
        <dbReference type="ARBA" id="ARBA00023098"/>
    </source>
</evidence>
<evidence type="ECO:0000256" key="2">
    <source>
        <dbReference type="ARBA" id="ARBA00022801"/>
    </source>
</evidence>
<accession>A0ABU9R0J7</accession>
<dbReference type="Proteomes" id="UP001481677">
    <property type="component" value="Unassembled WGS sequence"/>
</dbReference>
<keyword evidence="6" id="KW-1185">Reference proteome</keyword>
<name>A0ABU9R0J7_9BURK</name>
<dbReference type="EMBL" id="JAZHGA010000007">
    <property type="protein sequence ID" value="MEM5340514.1"/>
    <property type="molecule type" value="Genomic_DNA"/>
</dbReference>
<dbReference type="PANTHER" id="PTHR13943">
    <property type="entry name" value="HRAS-LIKE SUPPRESSOR - RELATED"/>
    <property type="match status" value="1"/>
</dbReference>
<dbReference type="InterPro" id="IPR007053">
    <property type="entry name" value="LRAT_dom"/>
</dbReference>
<evidence type="ECO:0000313" key="5">
    <source>
        <dbReference type="EMBL" id="MEM5340514.1"/>
    </source>
</evidence>
<keyword evidence="5" id="KW-0012">Acyltransferase</keyword>
<feature type="domain" description="LRAT" evidence="4">
    <location>
        <begin position="25"/>
        <end position="125"/>
    </location>
</feature>
<dbReference type="PANTHER" id="PTHR13943:SF77">
    <property type="entry name" value="LRAT DOMAIN-CONTAINING PROTEIN"/>
    <property type="match status" value="1"/>
</dbReference>
<gene>
    <name evidence="5" type="ORF">V4C56_12875</name>
</gene>
<keyword evidence="1" id="KW-0808">Transferase</keyword>
<keyword evidence="2" id="KW-0378">Hydrolase</keyword>
<dbReference type="GO" id="GO:0016746">
    <property type="term" value="F:acyltransferase activity"/>
    <property type="evidence" value="ECO:0007669"/>
    <property type="project" value="UniProtKB-KW"/>
</dbReference>
<dbReference type="Gene3D" id="3.90.1720.10">
    <property type="entry name" value="endopeptidase domain like (from Nostoc punctiforme)"/>
    <property type="match status" value="1"/>
</dbReference>
<protein>
    <submittedName>
        <fullName evidence="5">Lecithin retinol acyltransferase family protein</fullName>
    </submittedName>
</protein>
<dbReference type="Pfam" id="PF04970">
    <property type="entry name" value="LRAT"/>
    <property type="match status" value="1"/>
</dbReference>
<evidence type="ECO:0000313" key="6">
    <source>
        <dbReference type="Proteomes" id="UP001481677"/>
    </source>
</evidence>
<comment type="caution">
    <text evidence="5">The sequence shown here is derived from an EMBL/GenBank/DDBJ whole genome shotgun (WGS) entry which is preliminary data.</text>
</comment>